<keyword evidence="8" id="KW-1185">Reference proteome</keyword>
<keyword evidence="2 5" id="KW-0812">Transmembrane</keyword>
<keyword evidence="3 5" id="KW-1133">Transmembrane helix</keyword>
<organism evidence="7 8">
    <name type="scientific">Maribacter vaceletii</name>
    <dbReference type="NCBI Taxonomy" id="1206816"/>
    <lineage>
        <taxon>Bacteria</taxon>
        <taxon>Pseudomonadati</taxon>
        <taxon>Bacteroidota</taxon>
        <taxon>Flavobacteriia</taxon>
        <taxon>Flavobacteriales</taxon>
        <taxon>Flavobacteriaceae</taxon>
        <taxon>Maribacter</taxon>
    </lineage>
</organism>
<dbReference type="EMBL" id="RBIQ01000008">
    <property type="protein sequence ID" value="RKR13437.1"/>
    <property type="molecule type" value="Genomic_DNA"/>
</dbReference>
<feature type="transmembrane region" description="Helical" evidence="5">
    <location>
        <begin position="184"/>
        <end position="205"/>
    </location>
</feature>
<comment type="subcellular location">
    <subcellularLocation>
        <location evidence="1">Membrane</location>
        <topology evidence="1">Multi-pass membrane protein</topology>
    </subcellularLocation>
</comment>
<dbReference type="OrthoDB" id="9760839at2"/>
<name>A0A495EC10_9FLAO</name>
<gene>
    <name evidence="7" type="ORF">CLV91_2156</name>
</gene>
<dbReference type="GO" id="GO:0016020">
    <property type="term" value="C:membrane"/>
    <property type="evidence" value="ECO:0007669"/>
    <property type="project" value="UniProtKB-SubCell"/>
</dbReference>
<evidence type="ECO:0000259" key="6">
    <source>
        <dbReference type="Pfam" id="PF13675"/>
    </source>
</evidence>
<dbReference type="Pfam" id="PF13675">
    <property type="entry name" value="PilJ"/>
    <property type="match status" value="1"/>
</dbReference>
<accession>A0A495EC10</accession>
<feature type="transmembrane region" description="Helical" evidence="5">
    <location>
        <begin position="21"/>
        <end position="41"/>
    </location>
</feature>
<evidence type="ECO:0000313" key="8">
    <source>
        <dbReference type="Proteomes" id="UP000269412"/>
    </source>
</evidence>
<evidence type="ECO:0000256" key="5">
    <source>
        <dbReference type="SAM" id="Phobius"/>
    </source>
</evidence>
<keyword evidence="4 5" id="KW-0472">Membrane</keyword>
<dbReference type="RefSeq" id="WP_121067594.1">
    <property type="nucleotide sequence ID" value="NZ_RBIQ01000008.1"/>
</dbReference>
<sequence length="277" mass="32219">MKIIPEIVKSFFKKNFRKGFNAYYLLVLTIILLTIGTQSIVQYSLAKQSSDAVVINIAGRQRMLSQKVVKEFYNCRYGEKCEYGELKSALASLRRVDTDLQEGNDKIGIFPLKNEEIRMNFAMLRPYLKGILGALDNVQDIENVSVSDLQYNEKQFVLLMDKIVWQFQKESEKDVRNMMVLEKYLAILSVLIVLVEIIFIVNPIINRIVKQNKKLEEIAWHQSHAFSNHVKNIKDHQYVLKVEKNPERQKEIIKFVVEELDGVEQVSEFMVKALKKA</sequence>
<evidence type="ECO:0000256" key="1">
    <source>
        <dbReference type="ARBA" id="ARBA00004141"/>
    </source>
</evidence>
<reference evidence="7 8" key="1">
    <citation type="submission" date="2018-10" db="EMBL/GenBank/DDBJ databases">
        <title>Genomic Encyclopedia of Archaeal and Bacterial Type Strains, Phase II (KMG-II): from individual species to whole genera.</title>
        <authorList>
            <person name="Goeker M."/>
        </authorList>
    </citation>
    <scope>NUCLEOTIDE SEQUENCE [LARGE SCALE GENOMIC DNA]</scope>
    <source>
        <strain evidence="7 8">DSM 25230</strain>
    </source>
</reference>
<evidence type="ECO:0000256" key="2">
    <source>
        <dbReference type="ARBA" id="ARBA00022692"/>
    </source>
</evidence>
<evidence type="ECO:0000313" key="7">
    <source>
        <dbReference type="EMBL" id="RKR13437.1"/>
    </source>
</evidence>
<proteinExistence type="predicted"/>
<dbReference type="AlphaFoldDB" id="A0A495EC10"/>
<feature type="domain" description="NarX-like N-terminal" evidence="6">
    <location>
        <begin position="43"/>
        <end position="125"/>
    </location>
</feature>
<evidence type="ECO:0000256" key="4">
    <source>
        <dbReference type="ARBA" id="ARBA00023136"/>
    </source>
</evidence>
<evidence type="ECO:0000256" key="3">
    <source>
        <dbReference type="ARBA" id="ARBA00022989"/>
    </source>
</evidence>
<protein>
    <submittedName>
        <fullName evidence="7">PilJ/NarX-like methyl-accepting chemotaxis transducer</fullName>
    </submittedName>
</protein>
<comment type="caution">
    <text evidence="7">The sequence shown here is derived from an EMBL/GenBank/DDBJ whole genome shotgun (WGS) entry which is preliminary data.</text>
</comment>
<dbReference type="Proteomes" id="UP000269412">
    <property type="component" value="Unassembled WGS sequence"/>
</dbReference>
<dbReference type="InterPro" id="IPR029095">
    <property type="entry name" value="NarX-like_N"/>
</dbReference>